<dbReference type="PRINTS" id="PR01438">
    <property type="entry name" value="UNVRSLSTRESS"/>
</dbReference>
<evidence type="ECO:0000313" key="4">
    <source>
        <dbReference type="Proteomes" id="UP000028980"/>
    </source>
</evidence>
<dbReference type="Proteomes" id="UP000028980">
    <property type="component" value="Unassembled WGS sequence"/>
</dbReference>
<evidence type="ECO:0000256" key="1">
    <source>
        <dbReference type="ARBA" id="ARBA00008791"/>
    </source>
</evidence>
<protein>
    <submittedName>
        <fullName evidence="3">Putative universal stress protein UspA</fullName>
    </submittedName>
</protein>
<dbReference type="SUPFAM" id="SSF52402">
    <property type="entry name" value="Adenine nucleotide alpha hydrolases-like"/>
    <property type="match status" value="1"/>
</dbReference>
<gene>
    <name evidence="3" type="ORF">JCM19296_1086</name>
</gene>
<evidence type="ECO:0000313" key="3">
    <source>
        <dbReference type="EMBL" id="GAK75494.1"/>
    </source>
</evidence>
<dbReference type="Pfam" id="PF00582">
    <property type="entry name" value="Usp"/>
    <property type="match status" value="1"/>
</dbReference>
<dbReference type="CDD" id="cd00293">
    <property type="entry name" value="USP-like"/>
    <property type="match status" value="1"/>
</dbReference>
<dbReference type="PANTHER" id="PTHR46268:SF6">
    <property type="entry name" value="UNIVERSAL STRESS PROTEIN UP12"/>
    <property type="match status" value="1"/>
</dbReference>
<dbReference type="Gene3D" id="3.40.50.620">
    <property type="entry name" value="HUPs"/>
    <property type="match status" value="1"/>
</dbReference>
<dbReference type="InterPro" id="IPR006016">
    <property type="entry name" value="UspA"/>
</dbReference>
<reference evidence="3 4" key="1">
    <citation type="journal article" date="2014" name="Genome Announc.">
        <title>Draft Genome Sequences of Marine Flavobacterium Nonlabens Strains NR17, NR24, NR27, NR32, NR33, and Ara13.</title>
        <authorList>
            <person name="Nakanishi M."/>
            <person name="Meirelles P."/>
            <person name="Suzuki R."/>
            <person name="Takatani N."/>
            <person name="Mino S."/>
            <person name="Suda W."/>
            <person name="Oshima K."/>
            <person name="Hattori M."/>
            <person name="Ohkuma M."/>
            <person name="Hosokawa M."/>
            <person name="Miyashita K."/>
            <person name="Thompson F.L."/>
            <person name="Niwa A."/>
            <person name="Sawabe T."/>
            <person name="Sawabe T."/>
        </authorList>
    </citation>
    <scope>NUCLEOTIDE SEQUENCE [LARGE SCALE GENOMIC DNA]</scope>
    <source>
        <strain evidence="4">JCM19296</strain>
    </source>
</reference>
<comment type="similarity">
    <text evidence="1">Belongs to the universal stress protein A family.</text>
</comment>
<sequence>MKNILLLTDFTDKSENAHDYALQLFTGQSCDFHLLSVQKFWEYTMDDLMVANPKDDIASALLNDNKSDLQKTKEALILKSNDEDFNFHTMVDYDVFTSAVNDAVKKYHIDLIICGTDGKSDIIEYIFSSHTLRIIRNTDCPVLAVPTEYSYEKPTAVQFILDYDDIFDECGKVVFLELVSKFRSTINVMRFSHGYQIDPINYREEREAFIKFCLPSPVIYELHKDQEPLMIIKKSLSSRNYQLQAISVKSQSFLERMISESHLSEIVNAATLPLLVLRDCNS</sequence>
<organism evidence="3 4">
    <name type="scientific">Nonlabens ulvanivorans</name>
    <name type="common">Persicivirga ulvanivorans</name>
    <dbReference type="NCBI Taxonomy" id="906888"/>
    <lineage>
        <taxon>Bacteria</taxon>
        <taxon>Pseudomonadati</taxon>
        <taxon>Bacteroidota</taxon>
        <taxon>Flavobacteriia</taxon>
        <taxon>Flavobacteriales</taxon>
        <taxon>Flavobacteriaceae</taxon>
        <taxon>Nonlabens</taxon>
    </lineage>
</organism>
<accession>A0A081D998</accession>
<feature type="domain" description="UspA" evidence="2">
    <location>
        <begin position="1"/>
        <end position="146"/>
    </location>
</feature>
<comment type="caution">
    <text evidence="3">The sequence shown here is derived from an EMBL/GenBank/DDBJ whole genome shotgun (WGS) entry which is preliminary data.</text>
</comment>
<name>A0A081D998_NONUL</name>
<dbReference type="AlphaFoldDB" id="A0A081D998"/>
<proteinExistence type="inferred from homology"/>
<dbReference type="InterPro" id="IPR006015">
    <property type="entry name" value="Universal_stress_UspA"/>
</dbReference>
<dbReference type="PANTHER" id="PTHR46268">
    <property type="entry name" value="STRESS RESPONSE PROTEIN NHAX"/>
    <property type="match status" value="1"/>
</dbReference>
<evidence type="ECO:0000259" key="2">
    <source>
        <dbReference type="Pfam" id="PF00582"/>
    </source>
</evidence>
<dbReference type="PROSITE" id="PS51257">
    <property type="entry name" value="PROKAR_LIPOPROTEIN"/>
    <property type="match status" value="1"/>
</dbReference>
<dbReference type="InterPro" id="IPR014729">
    <property type="entry name" value="Rossmann-like_a/b/a_fold"/>
</dbReference>
<dbReference type="EMBL" id="BBLG01000002">
    <property type="protein sequence ID" value="GAK75494.1"/>
    <property type="molecule type" value="Genomic_DNA"/>
</dbReference>